<dbReference type="Proteomes" id="UP000826195">
    <property type="component" value="Unassembled WGS sequence"/>
</dbReference>
<comment type="caution">
    <text evidence="1">The sequence shown here is derived from an EMBL/GenBank/DDBJ whole genome shotgun (WGS) entry which is preliminary data.</text>
</comment>
<sequence>MSKNSKEKNEENINFTPDAVVEAFVPGLFVELVGFVDAIESTKQYGNLRIFKFILNNSKKYRIQINAYDDDITRTEQEIKLGNVIHLENVRAAVNNKYNKGNFQGAQLTMHKYTII</sequence>
<dbReference type="InterPro" id="IPR012340">
    <property type="entry name" value="NA-bd_OB-fold"/>
</dbReference>
<keyword evidence="2" id="KW-1185">Reference proteome</keyword>
<dbReference type="Gene3D" id="2.40.50.140">
    <property type="entry name" value="Nucleic acid-binding proteins"/>
    <property type="match status" value="1"/>
</dbReference>
<reference evidence="1 2" key="1">
    <citation type="journal article" date="2021" name="J. Hered.">
        <title>A chromosome-level genome assembly of the parasitoid wasp, Cotesia glomerata (Hymenoptera: Braconidae).</title>
        <authorList>
            <person name="Pinto B.J."/>
            <person name="Weis J.J."/>
            <person name="Gamble T."/>
            <person name="Ode P.J."/>
            <person name="Paul R."/>
            <person name="Zaspel J.M."/>
        </authorList>
    </citation>
    <scope>NUCLEOTIDE SEQUENCE [LARGE SCALE GENOMIC DNA]</scope>
    <source>
        <strain evidence="1">CgM1</strain>
    </source>
</reference>
<accession>A0AAV7ILC0</accession>
<evidence type="ECO:0000313" key="2">
    <source>
        <dbReference type="Proteomes" id="UP000826195"/>
    </source>
</evidence>
<gene>
    <name evidence="1" type="ORF">KQX54_011397</name>
</gene>
<dbReference type="EMBL" id="JAHXZJ010001492">
    <property type="protein sequence ID" value="KAH0552510.1"/>
    <property type="molecule type" value="Genomic_DNA"/>
</dbReference>
<organism evidence="1 2">
    <name type="scientific">Cotesia glomerata</name>
    <name type="common">Lepidopteran parasitic wasp</name>
    <name type="synonym">Apanteles glomeratus</name>
    <dbReference type="NCBI Taxonomy" id="32391"/>
    <lineage>
        <taxon>Eukaryota</taxon>
        <taxon>Metazoa</taxon>
        <taxon>Ecdysozoa</taxon>
        <taxon>Arthropoda</taxon>
        <taxon>Hexapoda</taxon>
        <taxon>Insecta</taxon>
        <taxon>Pterygota</taxon>
        <taxon>Neoptera</taxon>
        <taxon>Endopterygota</taxon>
        <taxon>Hymenoptera</taxon>
        <taxon>Apocrita</taxon>
        <taxon>Ichneumonoidea</taxon>
        <taxon>Braconidae</taxon>
        <taxon>Microgastrinae</taxon>
        <taxon>Cotesia</taxon>
    </lineage>
</organism>
<evidence type="ECO:0000313" key="1">
    <source>
        <dbReference type="EMBL" id="KAH0552510.1"/>
    </source>
</evidence>
<name>A0AAV7ILC0_COTGL</name>
<protein>
    <submittedName>
        <fullName evidence="1">Uncharacterized protein</fullName>
    </submittedName>
</protein>
<dbReference type="AlphaFoldDB" id="A0AAV7ILC0"/>
<proteinExistence type="predicted"/>